<reference evidence="2 3" key="1">
    <citation type="journal article" date="2023" name="Arcadia Sci">
        <title>De novo assembly of a long-read Amblyomma americanum tick genome.</title>
        <authorList>
            <person name="Chou S."/>
            <person name="Poskanzer K.E."/>
            <person name="Rollins M."/>
            <person name="Thuy-Boun P.S."/>
        </authorList>
    </citation>
    <scope>NUCLEOTIDE SEQUENCE [LARGE SCALE GENOMIC DNA]</scope>
    <source>
        <strain evidence="2">F_SG_1</strain>
        <tissue evidence="2">Salivary glands</tissue>
    </source>
</reference>
<sequence length="138" mass="15072">MPGTSGLQQAEVRSPSATQEQRGVVAGHPCQQQRSTRAEEVHQLLAETRRTNDLLEARSAEDVTFHARLLEEQRQKSTAVRSLTAAVTQLTTAVTETGAHMVRTADAARADTVRLTEQVVLAVALIVRVLNNQIQPPQ</sequence>
<gene>
    <name evidence="2" type="ORF">V5799_014493</name>
</gene>
<dbReference type="AlphaFoldDB" id="A0AAQ4E2V5"/>
<evidence type="ECO:0000313" key="3">
    <source>
        <dbReference type="Proteomes" id="UP001321473"/>
    </source>
</evidence>
<name>A0AAQ4E2V5_AMBAM</name>
<dbReference type="EMBL" id="JARKHS020023171">
    <property type="protein sequence ID" value="KAK8769040.1"/>
    <property type="molecule type" value="Genomic_DNA"/>
</dbReference>
<feature type="region of interest" description="Disordered" evidence="1">
    <location>
        <begin position="1"/>
        <end position="39"/>
    </location>
</feature>
<accession>A0AAQ4E2V5</accession>
<proteinExistence type="predicted"/>
<evidence type="ECO:0000313" key="2">
    <source>
        <dbReference type="EMBL" id="KAK8769040.1"/>
    </source>
</evidence>
<keyword evidence="3" id="KW-1185">Reference proteome</keyword>
<organism evidence="2 3">
    <name type="scientific">Amblyomma americanum</name>
    <name type="common">Lone star tick</name>
    <dbReference type="NCBI Taxonomy" id="6943"/>
    <lineage>
        <taxon>Eukaryota</taxon>
        <taxon>Metazoa</taxon>
        <taxon>Ecdysozoa</taxon>
        <taxon>Arthropoda</taxon>
        <taxon>Chelicerata</taxon>
        <taxon>Arachnida</taxon>
        <taxon>Acari</taxon>
        <taxon>Parasitiformes</taxon>
        <taxon>Ixodida</taxon>
        <taxon>Ixodoidea</taxon>
        <taxon>Ixodidae</taxon>
        <taxon>Amblyomminae</taxon>
        <taxon>Amblyomma</taxon>
    </lineage>
</organism>
<protein>
    <submittedName>
        <fullName evidence="2">Uncharacterized protein</fullName>
    </submittedName>
</protein>
<dbReference type="Proteomes" id="UP001321473">
    <property type="component" value="Unassembled WGS sequence"/>
</dbReference>
<comment type="caution">
    <text evidence="2">The sequence shown here is derived from an EMBL/GenBank/DDBJ whole genome shotgun (WGS) entry which is preliminary data.</text>
</comment>
<evidence type="ECO:0000256" key="1">
    <source>
        <dbReference type="SAM" id="MobiDB-lite"/>
    </source>
</evidence>